<keyword evidence="6 8" id="KW-0862">Zinc</keyword>
<dbReference type="GO" id="GO:0005737">
    <property type="term" value="C:cytoplasm"/>
    <property type="evidence" value="ECO:0007669"/>
    <property type="project" value="UniProtKB-SubCell"/>
</dbReference>
<feature type="domain" description="Adenylate kinase active site lid" evidence="11">
    <location>
        <begin position="123"/>
        <end position="158"/>
    </location>
</feature>
<dbReference type="NCBIfam" id="NF011100">
    <property type="entry name" value="PRK14527.1"/>
    <property type="match status" value="1"/>
</dbReference>
<dbReference type="GO" id="GO:0044209">
    <property type="term" value="P:AMP salvage"/>
    <property type="evidence" value="ECO:0007669"/>
    <property type="project" value="UniProtKB-UniRule"/>
</dbReference>
<evidence type="ECO:0000313" key="13">
    <source>
        <dbReference type="Proteomes" id="UP000611762"/>
    </source>
</evidence>
<dbReference type="InterPro" id="IPR000850">
    <property type="entry name" value="Adenylat/UMP-CMP_kin"/>
</dbReference>
<evidence type="ECO:0000256" key="7">
    <source>
        <dbReference type="ARBA" id="ARBA00022840"/>
    </source>
</evidence>
<feature type="region of interest" description="LID" evidence="8">
    <location>
        <begin position="122"/>
        <end position="159"/>
    </location>
</feature>
<dbReference type="HAMAP" id="MF_00235">
    <property type="entry name" value="Adenylate_kinase_Adk"/>
    <property type="match status" value="1"/>
</dbReference>
<organism evidence="12 13">
    <name type="scientific">Congzhengia minquanensis</name>
    <dbReference type="NCBI Taxonomy" id="2763657"/>
    <lineage>
        <taxon>Bacteria</taxon>
        <taxon>Bacillati</taxon>
        <taxon>Bacillota</taxon>
        <taxon>Clostridia</taxon>
        <taxon>Eubacteriales</taxon>
        <taxon>Oscillospiraceae</taxon>
        <taxon>Congzhengia</taxon>
    </lineage>
</organism>
<feature type="binding site" evidence="8">
    <location>
        <begin position="57"/>
        <end position="59"/>
    </location>
    <ligand>
        <name>AMP</name>
        <dbReference type="ChEBI" id="CHEBI:456215"/>
    </ligand>
</feature>
<dbReference type="GO" id="GO:0008270">
    <property type="term" value="F:zinc ion binding"/>
    <property type="evidence" value="ECO:0007669"/>
    <property type="project" value="UniProtKB-UniRule"/>
</dbReference>
<evidence type="ECO:0000256" key="8">
    <source>
        <dbReference type="HAMAP-Rule" id="MF_00235"/>
    </source>
</evidence>
<keyword evidence="7 8" id="KW-0067">ATP-binding</keyword>
<dbReference type="PRINTS" id="PR00094">
    <property type="entry name" value="ADENYLTKNASE"/>
</dbReference>
<keyword evidence="3 8" id="KW-0545">Nucleotide biosynthesis</keyword>
<feature type="binding site" evidence="8">
    <location>
        <position position="123"/>
    </location>
    <ligand>
        <name>ATP</name>
        <dbReference type="ChEBI" id="CHEBI:30616"/>
    </ligand>
</feature>
<keyword evidence="13" id="KW-1185">Reference proteome</keyword>
<dbReference type="Pfam" id="PF00406">
    <property type="entry name" value="ADK"/>
    <property type="match status" value="1"/>
</dbReference>
<evidence type="ECO:0000256" key="2">
    <source>
        <dbReference type="ARBA" id="ARBA00022723"/>
    </source>
</evidence>
<evidence type="ECO:0000256" key="9">
    <source>
        <dbReference type="RuleBase" id="RU003330"/>
    </source>
</evidence>
<keyword evidence="5 8" id="KW-0418">Kinase</keyword>
<evidence type="ECO:0000259" key="11">
    <source>
        <dbReference type="Pfam" id="PF05191"/>
    </source>
</evidence>
<evidence type="ECO:0000313" key="12">
    <source>
        <dbReference type="EMBL" id="MBC8539996.1"/>
    </source>
</evidence>
<keyword evidence="1 8" id="KW-0808">Transferase</keyword>
<feature type="binding site" evidence="8">
    <location>
        <begin position="132"/>
        <end position="133"/>
    </location>
    <ligand>
        <name>ATP</name>
        <dbReference type="ChEBI" id="CHEBI:30616"/>
    </ligand>
</feature>
<protein>
    <recommendedName>
        <fullName evidence="8 10">Adenylate kinase</fullName>
        <shortName evidence="8">AK</shortName>
        <ecNumber evidence="8 10">2.7.4.3</ecNumber>
    </recommendedName>
    <alternativeName>
        <fullName evidence="8">ATP-AMP transphosphorylase</fullName>
    </alternativeName>
    <alternativeName>
        <fullName evidence="8">ATP:AMP phosphotransferase</fullName>
    </alternativeName>
    <alternativeName>
        <fullName evidence="8">Adenylate monophosphate kinase</fullName>
    </alternativeName>
</protein>
<comment type="pathway">
    <text evidence="8">Purine metabolism; AMP biosynthesis via salvage pathway; AMP from ADP: step 1/1.</text>
</comment>
<dbReference type="AlphaFoldDB" id="A0A926DLE9"/>
<dbReference type="Gene3D" id="3.40.50.300">
    <property type="entry name" value="P-loop containing nucleotide triphosphate hydrolases"/>
    <property type="match status" value="1"/>
</dbReference>
<comment type="function">
    <text evidence="8">Catalyzes the reversible transfer of the terminal phosphate group between ATP and AMP. Plays an important role in cellular energy homeostasis and in adenine nucleotide metabolism.</text>
</comment>
<feature type="binding site" evidence="8">
    <location>
        <position position="126"/>
    </location>
    <ligand>
        <name>Zn(2+)</name>
        <dbReference type="ChEBI" id="CHEBI:29105"/>
        <note>structural</note>
    </ligand>
</feature>
<feature type="binding site" evidence="8">
    <location>
        <position position="129"/>
    </location>
    <ligand>
        <name>Zn(2+)</name>
        <dbReference type="ChEBI" id="CHEBI:29105"/>
        <note>structural</note>
    </ligand>
</feature>
<feature type="region of interest" description="NMP" evidence="8">
    <location>
        <begin position="30"/>
        <end position="59"/>
    </location>
</feature>
<feature type="binding site" evidence="8">
    <location>
        <position position="31"/>
    </location>
    <ligand>
        <name>AMP</name>
        <dbReference type="ChEBI" id="CHEBI:456215"/>
    </ligand>
</feature>
<feature type="binding site" evidence="8">
    <location>
        <position position="156"/>
    </location>
    <ligand>
        <name>AMP</name>
        <dbReference type="ChEBI" id="CHEBI:456215"/>
    </ligand>
</feature>
<name>A0A926DLE9_9FIRM</name>
<feature type="binding site" evidence="8">
    <location>
        <position position="149"/>
    </location>
    <ligand>
        <name>Zn(2+)</name>
        <dbReference type="ChEBI" id="CHEBI:29105"/>
        <note>structural</note>
    </ligand>
</feature>
<evidence type="ECO:0000256" key="4">
    <source>
        <dbReference type="ARBA" id="ARBA00022741"/>
    </source>
</evidence>
<dbReference type="NCBIfam" id="NF001381">
    <property type="entry name" value="PRK00279.1-3"/>
    <property type="match status" value="1"/>
</dbReference>
<dbReference type="PANTHER" id="PTHR23359">
    <property type="entry name" value="NUCLEOTIDE KINASE"/>
    <property type="match status" value="1"/>
</dbReference>
<keyword evidence="2 8" id="KW-0479">Metal-binding</keyword>
<comment type="similarity">
    <text evidence="8 9">Belongs to the adenylate kinase family.</text>
</comment>
<feature type="binding site" evidence="8">
    <location>
        <begin position="85"/>
        <end position="88"/>
    </location>
    <ligand>
        <name>AMP</name>
        <dbReference type="ChEBI" id="CHEBI:456215"/>
    </ligand>
</feature>
<comment type="subunit">
    <text evidence="8 10">Monomer.</text>
</comment>
<dbReference type="CDD" id="cd01428">
    <property type="entry name" value="ADK"/>
    <property type="match status" value="1"/>
</dbReference>
<comment type="catalytic activity">
    <reaction evidence="8 10">
        <text>AMP + ATP = 2 ADP</text>
        <dbReference type="Rhea" id="RHEA:12973"/>
        <dbReference type="ChEBI" id="CHEBI:30616"/>
        <dbReference type="ChEBI" id="CHEBI:456215"/>
        <dbReference type="ChEBI" id="CHEBI:456216"/>
        <dbReference type="EC" id="2.7.4.3"/>
    </reaction>
</comment>
<feature type="binding site" evidence="8">
    <location>
        <position position="92"/>
    </location>
    <ligand>
        <name>AMP</name>
        <dbReference type="ChEBI" id="CHEBI:456215"/>
    </ligand>
</feature>
<evidence type="ECO:0000256" key="1">
    <source>
        <dbReference type="ARBA" id="ARBA00022679"/>
    </source>
</evidence>
<dbReference type="EC" id="2.7.4.3" evidence="8 10"/>
<dbReference type="EMBL" id="JACRSU010000001">
    <property type="protein sequence ID" value="MBC8539996.1"/>
    <property type="molecule type" value="Genomic_DNA"/>
</dbReference>
<accession>A0A926DLE9</accession>
<feature type="binding site" evidence="8">
    <location>
        <position position="146"/>
    </location>
    <ligand>
        <name>Zn(2+)</name>
        <dbReference type="ChEBI" id="CHEBI:29105"/>
        <note>structural</note>
    </ligand>
</feature>
<proteinExistence type="inferred from homology"/>
<dbReference type="InterPro" id="IPR006259">
    <property type="entry name" value="Adenyl_kin_sub"/>
</dbReference>
<keyword evidence="4 8" id="KW-0547">Nucleotide-binding</keyword>
<feature type="binding site" evidence="8">
    <location>
        <position position="195"/>
    </location>
    <ligand>
        <name>ATP</name>
        <dbReference type="ChEBI" id="CHEBI:30616"/>
    </ligand>
</feature>
<evidence type="ECO:0000256" key="3">
    <source>
        <dbReference type="ARBA" id="ARBA00022727"/>
    </source>
</evidence>
<dbReference type="Pfam" id="PF05191">
    <property type="entry name" value="ADK_lid"/>
    <property type="match status" value="1"/>
</dbReference>
<feature type="binding site" evidence="8">
    <location>
        <position position="36"/>
    </location>
    <ligand>
        <name>AMP</name>
        <dbReference type="ChEBI" id="CHEBI:456215"/>
    </ligand>
</feature>
<dbReference type="InterPro" id="IPR027417">
    <property type="entry name" value="P-loop_NTPase"/>
</dbReference>
<dbReference type="NCBIfam" id="TIGR01351">
    <property type="entry name" value="adk"/>
    <property type="match status" value="1"/>
</dbReference>
<comment type="caution">
    <text evidence="12">The sequence shown here is derived from an EMBL/GenBank/DDBJ whole genome shotgun (WGS) entry which is preliminary data.</text>
</comment>
<comment type="subcellular location">
    <subcellularLocation>
        <location evidence="8 10">Cytoplasm</location>
    </subcellularLocation>
</comment>
<reference evidence="12" key="1">
    <citation type="submission" date="2020-08" db="EMBL/GenBank/DDBJ databases">
        <title>Genome public.</title>
        <authorList>
            <person name="Liu C."/>
            <person name="Sun Q."/>
        </authorList>
    </citation>
    <scope>NUCLEOTIDE SEQUENCE</scope>
    <source>
        <strain evidence="12">H8</strain>
    </source>
</reference>
<evidence type="ECO:0000256" key="6">
    <source>
        <dbReference type="ARBA" id="ARBA00022833"/>
    </source>
</evidence>
<evidence type="ECO:0000256" key="5">
    <source>
        <dbReference type="ARBA" id="ARBA00022777"/>
    </source>
</evidence>
<dbReference type="SUPFAM" id="SSF52540">
    <property type="entry name" value="P-loop containing nucleoside triphosphate hydrolases"/>
    <property type="match status" value="1"/>
</dbReference>
<dbReference type="PROSITE" id="PS00113">
    <property type="entry name" value="ADENYLATE_KINASE"/>
    <property type="match status" value="1"/>
</dbReference>
<feature type="binding site" evidence="8">
    <location>
        <position position="167"/>
    </location>
    <ligand>
        <name>AMP</name>
        <dbReference type="ChEBI" id="CHEBI:456215"/>
    </ligand>
</feature>
<keyword evidence="8" id="KW-0963">Cytoplasm</keyword>
<dbReference type="FunFam" id="3.40.50.300:FF:000106">
    <property type="entry name" value="Adenylate kinase mitochondrial"/>
    <property type="match status" value="1"/>
</dbReference>
<dbReference type="RefSeq" id="WP_177679830.1">
    <property type="nucleotide sequence ID" value="NZ_JACRSU010000001.1"/>
</dbReference>
<dbReference type="InterPro" id="IPR007862">
    <property type="entry name" value="Adenylate_kinase_lid-dom"/>
</dbReference>
<dbReference type="InterPro" id="IPR033690">
    <property type="entry name" value="Adenylat_kinase_CS"/>
</dbReference>
<evidence type="ECO:0000256" key="10">
    <source>
        <dbReference type="RuleBase" id="RU003331"/>
    </source>
</evidence>
<comment type="domain">
    <text evidence="8">Consists of three domains, a large central CORE domain and two small peripheral domains, NMPbind and LID, which undergo movements during catalysis. The LID domain closes over the site of phosphoryl transfer upon ATP binding. Assembling and dissambling the active center during each catalytic cycle provides an effective means to prevent ATP hydrolysis. Some bacteria have evolved a zinc-coordinating structure that stabilizes the LID domain.</text>
</comment>
<dbReference type="GO" id="GO:0004017">
    <property type="term" value="F:AMP kinase activity"/>
    <property type="evidence" value="ECO:0007669"/>
    <property type="project" value="UniProtKB-UniRule"/>
</dbReference>
<dbReference type="GO" id="GO:0005524">
    <property type="term" value="F:ATP binding"/>
    <property type="evidence" value="ECO:0007669"/>
    <property type="project" value="UniProtKB-UniRule"/>
</dbReference>
<feature type="binding site" evidence="8">
    <location>
        <begin position="10"/>
        <end position="15"/>
    </location>
    <ligand>
        <name>ATP</name>
        <dbReference type="ChEBI" id="CHEBI:30616"/>
    </ligand>
</feature>
<gene>
    <name evidence="8" type="primary">adk</name>
    <name evidence="12" type="ORF">H8698_03265</name>
</gene>
<sequence>MKLVLLGPPGAGKGTQAEKLAKKFQIPAISTGRIIRNAIAENTPAGIQAKAFIDRGELVPDDDVVEMVKERLKEDDCKSGYILDGFPRTLSQAEIMDRLPILVDLVLEIHVDEDIIVERLSGRRECKVCGATYHIHDNPPKQEGVCDKCGGPLVRREDDVPEIIRNRIKVYSEQTEPLKEYYQAKGLLVSVTGRDKVEDTTKAVMEAIGERQVEAGL</sequence>
<dbReference type="NCBIfam" id="NF001380">
    <property type="entry name" value="PRK00279.1-2"/>
    <property type="match status" value="1"/>
</dbReference>
<dbReference type="Proteomes" id="UP000611762">
    <property type="component" value="Unassembled WGS sequence"/>
</dbReference>